<dbReference type="EMBL" id="JABEZZ010000004">
    <property type="protein sequence ID" value="MBA0584850.1"/>
    <property type="molecule type" value="Genomic_DNA"/>
</dbReference>
<accession>A0A7J8P751</accession>
<protein>
    <submittedName>
        <fullName evidence="1">Uncharacterized protein</fullName>
    </submittedName>
</protein>
<dbReference type="Proteomes" id="UP000593578">
    <property type="component" value="Unassembled WGS sequence"/>
</dbReference>
<gene>
    <name evidence="1" type="ORF">Gorai_015645</name>
</gene>
<proteinExistence type="predicted"/>
<comment type="caution">
    <text evidence="1">The sequence shown here is derived from an EMBL/GenBank/DDBJ whole genome shotgun (WGS) entry which is preliminary data.</text>
</comment>
<sequence>MNGKTHRKKLLLLAEEC</sequence>
<dbReference type="AlphaFoldDB" id="A0A7J8P751"/>
<organism evidence="1 2">
    <name type="scientific">Gossypium raimondii</name>
    <name type="common">Peruvian cotton</name>
    <name type="synonym">Gossypium klotzschianum subsp. raimondii</name>
    <dbReference type="NCBI Taxonomy" id="29730"/>
    <lineage>
        <taxon>Eukaryota</taxon>
        <taxon>Viridiplantae</taxon>
        <taxon>Streptophyta</taxon>
        <taxon>Embryophyta</taxon>
        <taxon>Tracheophyta</taxon>
        <taxon>Spermatophyta</taxon>
        <taxon>Magnoliopsida</taxon>
        <taxon>eudicotyledons</taxon>
        <taxon>Gunneridae</taxon>
        <taxon>Pentapetalae</taxon>
        <taxon>rosids</taxon>
        <taxon>malvids</taxon>
        <taxon>Malvales</taxon>
        <taxon>Malvaceae</taxon>
        <taxon>Malvoideae</taxon>
        <taxon>Gossypium</taxon>
    </lineage>
</organism>
<evidence type="ECO:0000313" key="1">
    <source>
        <dbReference type="EMBL" id="MBA0584850.1"/>
    </source>
</evidence>
<name>A0A7J8P751_GOSRA</name>
<feature type="non-terminal residue" evidence="1">
    <location>
        <position position="17"/>
    </location>
</feature>
<evidence type="ECO:0000313" key="2">
    <source>
        <dbReference type="Proteomes" id="UP000593578"/>
    </source>
</evidence>
<reference evidence="1 2" key="1">
    <citation type="journal article" date="2019" name="Genome Biol. Evol.">
        <title>Insights into the evolution of the New World diploid cottons (Gossypium, subgenus Houzingenia) based on genome sequencing.</title>
        <authorList>
            <person name="Grover C.E."/>
            <person name="Arick M.A. 2nd"/>
            <person name="Thrash A."/>
            <person name="Conover J.L."/>
            <person name="Sanders W.S."/>
            <person name="Peterson D.G."/>
            <person name="Frelichowski J.E."/>
            <person name="Scheffler J.A."/>
            <person name="Scheffler B.E."/>
            <person name="Wendel J.F."/>
        </authorList>
    </citation>
    <scope>NUCLEOTIDE SEQUENCE [LARGE SCALE GENOMIC DNA]</scope>
    <source>
        <strain evidence="1">8</strain>
        <tissue evidence="1">Leaf</tissue>
    </source>
</reference>